<feature type="domain" description="Peptidase M16 C-terminal" evidence="2">
    <location>
        <begin position="195"/>
        <end position="370"/>
    </location>
</feature>
<protein>
    <submittedName>
        <fullName evidence="3">Peptidase M16</fullName>
    </submittedName>
</protein>
<dbReference type="PANTHER" id="PTHR11851:SF224">
    <property type="entry name" value="PROCESSING PROTEASE"/>
    <property type="match status" value="1"/>
</dbReference>
<proteinExistence type="predicted"/>
<evidence type="ECO:0000313" key="3">
    <source>
        <dbReference type="EMBL" id="OWY27846.1"/>
    </source>
</evidence>
<keyword evidence="1" id="KW-0732">Signal</keyword>
<name>A0A246WQH2_9BURK</name>
<dbReference type="InterPro" id="IPR050361">
    <property type="entry name" value="MPP/UQCRC_Complex"/>
</dbReference>
<evidence type="ECO:0000313" key="4">
    <source>
        <dbReference type="Proteomes" id="UP000197596"/>
    </source>
</evidence>
<accession>A0A246WQH2</accession>
<organism evidence="3 4">
    <name type="scientific">Herbaspirillum robiniae</name>
    <dbReference type="NCBI Taxonomy" id="2014887"/>
    <lineage>
        <taxon>Bacteria</taxon>
        <taxon>Pseudomonadati</taxon>
        <taxon>Pseudomonadota</taxon>
        <taxon>Betaproteobacteria</taxon>
        <taxon>Burkholderiales</taxon>
        <taxon>Oxalobacteraceae</taxon>
        <taxon>Herbaspirillum</taxon>
    </lineage>
</organism>
<dbReference type="AlphaFoldDB" id="A0A246WQH2"/>
<comment type="caution">
    <text evidence="3">The sequence shown here is derived from an EMBL/GenBank/DDBJ whole genome shotgun (WGS) entry which is preliminary data.</text>
</comment>
<gene>
    <name evidence="3" type="ORF">CEJ42_17335</name>
</gene>
<dbReference type="Pfam" id="PF05193">
    <property type="entry name" value="Peptidase_M16_C"/>
    <property type="match status" value="1"/>
</dbReference>
<dbReference type="PANTHER" id="PTHR11851">
    <property type="entry name" value="METALLOPROTEASE"/>
    <property type="match status" value="1"/>
</dbReference>
<dbReference type="InterPro" id="IPR011249">
    <property type="entry name" value="Metalloenz_LuxS/M16"/>
</dbReference>
<reference evidence="3 4" key="1">
    <citation type="submission" date="2017-06" db="EMBL/GenBank/DDBJ databases">
        <title>Herbaspirillum phytohormonus sp. nov., isolated from the root nodule of Robinia pseudoacacia in lead-zinc mine.</title>
        <authorList>
            <person name="Fan M."/>
            <person name="Lin Y."/>
        </authorList>
    </citation>
    <scope>NUCLEOTIDE SEQUENCE [LARGE SCALE GENOMIC DNA]</scope>
    <source>
        <strain evidence="3 4">HZ10</strain>
    </source>
</reference>
<evidence type="ECO:0000256" key="1">
    <source>
        <dbReference type="SAM" id="SignalP"/>
    </source>
</evidence>
<dbReference type="Gene3D" id="3.30.830.10">
    <property type="entry name" value="Metalloenzyme, LuxS/M16 peptidase-like"/>
    <property type="match status" value="2"/>
</dbReference>
<dbReference type="RefSeq" id="WP_088751957.1">
    <property type="nucleotide sequence ID" value="NZ_NJGU01000009.1"/>
</dbReference>
<feature type="chain" id="PRO_5012083349" evidence="1">
    <location>
        <begin position="23"/>
        <end position="454"/>
    </location>
</feature>
<dbReference type="GO" id="GO:0046872">
    <property type="term" value="F:metal ion binding"/>
    <property type="evidence" value="ECO:0007669"/>
    <property type="project" value="InterPro"/>
</dbReference>
<dbReference type="InterPro" id="IPR007863">
    <property type="entry name" value="Peptidase_M16_C"/>
</dbReference>
<sequence length="454" mass="47912">MKKYFGILFVSLGFLASAPASAALQIQSWNQSDGARVLFVANHSIPMLDVSVQFDAGQRRDPAGRAGLAELTAASLTRGVAGGQGGELSEAQVLDGFADVAAEQHAGAGQDRAGVKLRTLSSPAERDVALGLLARMLAHPSFPQAGLERDKALAISGIREELTKPEAIAEKAFMAAIYGSHPYAQDAGEASVQAITRDDVVAFHRAHYVANRAVIVLIGDITPDQARQIAAGLTRDLPQGAALPALPEVAAPRGGETRIAHPASQSHILIGAPAIRRGDNDFFALTVGNYILGGGGFVSRLTDEVREKRGLTYSVYSGFSPLAQPGPFQIGLQTKKEQTGEALQVVRATLDKFLKDGPTAAEMKAAKDNLTGGFALRIDSNAKLLENIAVIGFYGLPLDYLDRWIDQVRNVSVSDVRAAFRRHVHPEQLATVIVGEDAQAAPAAPPAPAAPTSK</sequence>
<evidence type="ECO:0000259" key="2">
    <source>
        <dbReference type="Pfam" id="PF05193"/>
    </source>
</evidence>
<dbReference type="EMBL" id="NJGU01000009">
    <property type="protein sequence ID" value="OWY27846.1"/>
    <property type="molecule type" value="Genomic_DNA"/>
</dbReference>
<dbReference type="SUPFAM" id="SSF63411">
    <property type="entry name" value="LuxS/MPP-like metallohydrolase"/>
    <property type="match status" value="2"/>
</dbReference>
<dbReference type="Proteomes" id="UP000197596">
    <property type="component" value="Unassembled WGS sequence"/>
</dbReference>
<feature type="signal peptide" evidence="1">
    <location>
        <begin position="1"/>
        <end position="22"/>
    </location>
</feature>